<organism evidence="1 2">
    <name type="scientific">Tolypocladium paradoxum</name>
    <dbReference type="NCBI Taxonomy" id="94208"/>
    <lineage>
        <taxon>Eukaryota</taxon>
        <taxon>Fungi</taxon>
        <taxon>Dikarya</taxon>
        <taxon>Ascomycota</taxon>
        <taxon>Pezizomycotina</taxon>
        <taxon>Sordariomycetes</taxon>
        <taxon>Hypocreomycetidae</taxon>
        <taxon>Hypocreales</taxon>
        <taxon>Ophiocordycipitaceae</taxon>
        <taxon>Tolypocladium</taxon>
    </lineage>
</organism>
<gene>
    <name evidence="1" type="ORF">TPAR_06775</name>
</gene>
<keyword evidence="2" id="KW-1185">Reference proteome</keyword>
<evidence type="ECO:0000313" key="1">
    <source>
        <dbReference type="EMBL" id="POR33012.1"/>
    </source>
</evidence>
<dbReference type="AlphaFoldDB" id="A0A2S4KS38"/>
<proteinExistence type="predicted"/>
<feature type="non-terminal residue" evidence="1">
    <location>
        <position position="306"/>
    </location>
</feature>
<protein>
    <submittedName>
        <fullName evidence="1">Uncharacterized protein</fullName>
    </submittedName>
</protein>
<evidence type="ECO:0000313" key="2">
    <source>
        <dbReference type="Proteomes" id="UP000237481"/>
    </source>
</evidence>
<comment type="caution">
    <text evidence="1">The sequence shown here is derived from an EMBL/GenBank/DDBJ whole genome shotgun (WGS) entry which is preliminary data.</text>
</comment>
<sequence length="306" mass="32177">MSAPSSYSTSSTSFASIGAGGGGSILLRTSSPFASPRFIGIPSPSILMQSPGLRILPRGRSIEMPLPSRCFSTTREKPVKDSASLSRQIISESRKDVVGFLRQGEDNISGYLIGVLIGLALQHDPFPLHGSSRDVNLQCLLLLHGPLSLALLAAILLLEEVAGALAVVAHNRLAPHHARANLSDCLDHADALAALAQRRLRLFLPARTLTLAAEDLLVGGKLDRLALVELLERHLVLLLLVGSSSWASRYTGAAGPAGPAHVEAKHLRENVVEVDLGAAGTTSRAVKGGHAVGVIEVPLLVIAEDL</sequence>
<name>A0A2S4KS38_9HYPO</name>
<dbReference type="EMBL" id="PKSG01000756">
    <property type="protein sequence ID" value="POR33012.1"/>
    <property type="molecule type" value="Genomic_DNA"/>
</dbReference>
<accession>A0A2S4KS38</accession>
<reference evidence="1 2" key="1">
    <citation type="submission" date="2018-01" db="EMBL/GenBank/DDBJ databases">
        <title>Harnessing the power of phylogenomics to disentangle the directionality and signatures of interkingdom host jumping in the parasitic fungal genus Tolypocladium.</title>
        <authorList>
            <person name="Quandt C.A."/>
            <person name="Patterson W."/>
            <person name="Spatafora J.W."/>
        </authorList>
    </citation>
    <scope>NUCLEOTIDE SEQUENCE [LARGE SCALE GENOMIC DNA]</scope>
    <source>
        <strain evidence="1 2">NRBC 100945</strain>
    </source>
</reference>
<dbReference type="Proteomes" id="UP000237481">
    <property type="component" value="Unassembled WGS sequence"/>
</dbReference>